<evidence type="ECO:0000256" key="5">
    <source>
        <dbReference type="ARBA" id="ARBA00022989"/>
    </source>
</evidence>
<feature type="transmembrane region" description="Helical" evidence="7">
    <location>
        <begin position="418"/>
        <end position="439"/>
    </location>
</feature>
<feature type="transmembrane region" description="Helical" evidence="7">
    <location>
        <begin position="117"/>
        <end position="139"/>
    </location>
</feature>
<feature type="transmembrane region" description="Helical" evidence="7">
    <location>
        <begin position="212"/>
        <end position="232"/>
    </location>
</feature>
<feature type="transmembrane region" description="Helical" evidence="7">
    <location>
        <begin position="49"/>
        <end position="72"/>
    </location>
</feature>
<feature type="transmembrane region" description="Helical" evidence="7">
    <location>
        <begin position="21"/>
        <end position="43"/>
    </location>
</feature>
<organism evidence="8 9">
    <name type="scientific">SAR92 clade bacterium H455</name>
    <dbReference type="NCBI Taxonomy" id="2974818"/>
    <lineage>
        <taxon>Bacteria</taxon>
        <taxon>Pseudomonadati</taxon>
        <taxon>Pseudomonadota</taxon>
        <taxon>Gammaproteobacteria</taxon>
        <taxon>Cellvibrionales</taxon>
        <taxon>Porticoccaceae</taxon>
        <taxon>SAR92 clade</taxon>
    </lineage>
</organism>
<keyword evidence="5 7" id="KW-1133">Transmembrane helix</keyword>
<comment type="similarity">
    <text evidence="2">Belongs to the polysaccharide synthase family.</text>
</comment>
<evidence type="ECO:0000256" key="1">
    <source>
        <dbReference type="ARBA" id="ARBA00004651"/>
    </source>
</evidence>
<dbReference type="PANTHER" id="PTHR30250">
    <property type="entry name" value="PST FAMILY PREDICTED COLANIC ACID TRANSPORTER"/>
    <property type="match status" value="1"/>
</dbReference>
<proteinExistence type="inferred from homology"/>
<sequence>MRNLEWRLPQSKVIQGSLWTFTSYGVVQLLRLISNICLARLLVPEAFGLMSLVMLVMQGLAMFSDIGILPSIVQNREGNSPAFLNTAWTIQLIRGVVIWLLASALSIPFSALYEQPMLAQVIPVASLSAIISGLNSTNLATESRQLKFKNITAIEIASQILSIATMIMWALVSPTVWALVAGGILGALSKMLLSHTVLTGPINRLSWDSKSVLGLIKFGKWIFISTIFHFLASQSDKIIFGKLVSLTELGVYSIAVIFASIPFSVISQLSSSVVFPLFSRCINEKGHIPEETYKKVSRIYMVVGTAVTAITFIGGPSIIKLLYDERYSVASDLVQLLVIGRWFEVVLGSVRGAALLSHGMPEWNSIASGLKLFLICILIYPIFAFYGFYAAVIGYGVTELFRYFVFVYANYRISIRGLNLDIFVTIIASFSLIFIEYIIWFMARLGHQEQILRFGACFMVLIVSAVAGFVYLKYKFKER</sequence>
<name>A0ABY5TPD0_9GAMM</name>
<feature type="transmembrane region" description="Helical" evidence="7">
    <location>
        <begin position="451"/>
        <end position="472"/>
    </location>
</feature>
<feature type="transmembrane region" description="Helical" evidence="7">
    <location>
        <begin position="369"/>
        <end position="386"/>
    </location>
</feature>
<evidence type="ECO:0000256" key="3">
    <source>
        <dbReference type="ARBA" id="ARBA00022475"/>
    </source>
</evidence>
<dbReference type="EMBL" id="CP103416">
    <property type="protein sequence ID" value="UVW35642.1"/>
    <property type="molecule type" value="Genomic_DNA"/>
</dbReference>
<feature type="transmembrane region" description="Helical" evidence="7">
    <location>
        <begin position="151"/>
        <end position="171"/>
    </location>
</feature>
<keyword evidence="6 7" id="KW-0472">Membrane</keyword>
<evidence type="ECO:0000313" key="9">
    <source>
        <dbReference type="Proteomes" id="UP001059934"/>
    </source>
</evidence>
<feature type="transmembrane region" description="Helical" evidence="7">
    <location>
        <begin position="92"/>
        <end position="111"/>
    </location>
</feature>
<dbReference type="PANTHER" id="PTHR30250:SF10">
    <property type="entry name" value="LIPOPOLYSACCHARIDE BIOSYNTHESIS PROTEIN WZXC"/>
    <property type="match status" value="1"/>
</dbReference>
<dbReference type="Pfam" id="PF13440">
    <property type="entry name" value="Polysacc_synt_3"/>
    <property type="match status" value="1"/>
</dbReference>
<keyword evidence="4 7" id="KW-0812">Transmembrane</keyword>
<gene>
    <name evidence="8" type="ORF">NYF23_03285</name>
</gene>
<evidence type="ECO:0000256" key="4">
    <source>
        <dbReference type="ARBA" id="ARBA00022692"/>
    </source>
</evidence>
<feature type="transmembrane region" description="Helical" evidence="7">
    <location>
        <begin position="177"/>
        <end position="200"/>
    </location>
</feature>
<evidence type="ECO:0000256" key="2">
    <source>
        <dbReference type="ARBA" id="ARBA00007430"/>
    </source>
</evidence>
<dbReference type="InterPro" id="IPR050833">
    <property type="entry name" value="Poly_Biosynth_Transport"/>
</dbReference>
<evidence type="ECO:0000256" key="7">
    <source>
        <dbReference type="SAM" id="Phobius"/>
    </source>
</evidence>
<reference evidence="8" key="1">
    <citation type="submission" date="2022-08" db="EMBL/GenBank/DDBJ databases">
        <title>Catabolic pathway analysis in culturable SAR92 clade bacteria reveals their overlooked roles in DMSP degradation in coastal seas.</title>
        <authorList>
            <person name="He X."/>
            <person name="Zhang X."/>
            <person name="Zhang Y."/>
        </authorList>
    </citation>
    <scope>NUCLEOTIDE SEQUENCE</scope>
    <source>
        <strain evidence="8">H455</strain>
    </source>
</reference>
<evidence type="ECO:0000256" key="6">
    <source>
        <dbReference type="ARBA" id="ARBA00023136"/>
    </source>
</evidence>
<comment type="subcellular location">
    <subcellularLocation>
        <location evidence="1">Cell membrane</location>
        <topology evidence="1">Multi-pass membrane protein</topology>
    </subcellularLocation>
</comment>
<keyword evidence="9" id="KW-1185">Reference proteome</keyword>
<dbReference type="Proteomes" id="UP001059934">
    <property type="component" value="Chromosome"/>
</dbReference>
<protein>
    <submittedName>
        <fullName evidence="8">Oligosaccharide flippase family protein</fullName>
    </submittedName>
</protein>
<keyword evidence="3" id="KW-1003">Cell membrane</keyword>
<feature type="transmembrane region" description="Helical" evidence="7">
    <location>
        <begin position="252"/>
        <end position="278"/>
    </location>
</feature>
<accession>A0ABY5TPD0</accession>
<evidence type="ECO:0000313" key="8">
    <source>
        <dbReference type="EMBL" id="UVW35642.1"/>
    </source>
</evidence>
<feature type="transmembrane region" description="Helical" evidence="7">
    <location>
        <begin position="299"/>
        <end position="319"/>
    </location>
</feature>